<comment type="caution">
    <text evidence="3">The sequence shown here is derived from an EMBL/GenBank/DDBJ whole genome shotgun (WGS) entry which is preliminary data.</text>
</comment>
<feature type="signal peptide" evidence="1">
    <location>
        <begin position="1"/>
        <end position="24"/>
    </location>
</feature>
<reference evidence="3 4" key="1">
    <citation type="journal article" date="2024" name="Plant Biotechnol. J.">
        <title>Dendrobium thyrsiflorum genome and its molecular insights into genes involved in important horticultural traits.</title>
        <authorList>
            <person name="Chen B."/>
            <person name="Wang J.Y."/>
            <person name="Zheng P.J."/>
            <person name="Li K.L."/>
            <person name="Liang Y.M."/>
            <person name="Chen X.F."/>
            <person name="Zhang C."/>
            <person name="Zhao X."/>
            <person name="He X."/>
            <person name="Zhang G.Q."/>
            <person name="Liu Z.J."/>
            <person name="Xu Q."/>
        </authorList>
    </citation>
    <scope>NUCLEOTIDE SEQUENCE [LARGE SCALE GENOMIC DNA]</scope>
    <source>
        <strain evidence="3">GZMU011</strain>
    </source>
</reference>
<dbReference type="Gene3D" id="3.90.1300.10">
    <property type="entry name" value="Amidase signature (AS) domain"/>
    <property type="match status" value="1"/>
</dbReference>
<feature type="domain" description="Amidase" evidence="2">
    <location>
        <begin position="48"/>
        <end position="176"/>
    </location>
</feature>
<dbReference type="EMBL" id="JANQDX010000014">
    <property type="protein sequence ID" value="KAL0912615.1"/>
    <property type="molecule type" value="Genomic_DNA"/>
</dbReference>
<name>A0ABD0UIR7_DENTH</name>
<protein>
    <recommendedName>
        <fullName evidence="2">Amidase domain-containing protein</fullName>
    </recommendedName>
</protein>
<dbReference type="InterPro" id="IPR036928">
    <property type="entry name" value="AS_sf"/>
</dbReference>
<dbReference type="InterPro" id="IPR023631">
    <property type="entry name" value="Amidase_dom"/>
</dbReference>
<organism evidence="3 4">
    <name type="scientific">Dendrobium thyrsiflorum</name>
    <name type="common">Pinecone-like raceme dendrobium</name>
    <name type="synonym">Orchid</name>
    <dbReference type="NCBI Taxonomy" id="117978"/>
    <lineage>
        <taxon>Eukaryota</taxon>
        <taxon>Viridiplantae</taxon>
        <taxon>Streptophyta</taxon>
        <taxon>Embryophyta</taxon>
        <taxon>Tracheophyta</taxon>
        <taxon>Spermatophyta</taxon>
        <taxon>Magnoliopsida</taxon>
        <taxon>Liliopsida</taxon>
        <taxon>Asparagales</taxon>
        <taxon>Orchidaceae</taxon>
        <taxon>Epidendroideae</taxon>
        <taxon>Malaxideae</taxon>
        <taxon>Dendrobiinae</taxon>
        <taxon>Dendrobium</taxon>
    </lineage>
</organism>
<evidence type="ECO:0000313" key="3">
    <source>
        <dbReference type="EMBL" id="KAL0912615.1"/>
    </source>
</evidence>
<dbReference type="PANTHER" id="PTHR42678:SF34">
    <property type="entry name" value="OS04G0183300 PROTEIN"/>
    <property type="match status" value="1"/>
</dbReference>
<keyword evidence="4" id="KW-1185">Reference proteome</keyword>
<dbReference type="Proteomes" id="UP001552299">
    <property type="component" value="Unassembled WGS sequence"/>
</dbReference>
<accession>A0ABD0UIR7</accession>
<evidence type="ECO:0000313" key="4">
    <source>
        <dbReference type="Proteomes" id="UP001552299"/>
    </source>
</evidence>
<proteinExistence type="predicted"/>
<dbReference type="Pfam" id="PF01425">
    <property type="entry name" value="Amidase"/>
    <property type="match status" value="1"/>
</dbReference>
<dbReference type="AlphaFoldDB" id="A0ABD0UIR7"/>
<evidence type="ECO:0000256" key="1">
    <source>
        <dbReference type="SAM" id="SignalP"/>
    </source>
</evidence>
<gene>
    <name evidence="3" type="ORF">M5K25_018599</name>
</gene>
<dbReference type="PANTHER" id="PTHR42678">
    <property type="entry name" value="AMIDASE"/>
    <property type="match status" value="1"/>
</dbReference>
<keyword evidence="1" id="KW-0732">Signal</keyword>
<sequence length="177" mass="19225">MASFITLSLLFLLLLLLTTTAVAAANFEEATISQIQSAFAKKQLTSRELVLFYLAQIRSLNPQLHGVIEINPDALSAATKADDLRHRYPGHHPLTPLDGISVLLKDNIATRDRLNTTAGSFALLGSVVPRDATVVRRLRRAGAIILGKASLSEWAHFRSINAPSGWSARGGQGRNPY</sequence>
<feature type="chain" id="PRO_5044832674" description="Amidase domain-containing protein" evidence="1">
    <location>
        <begin position="25"/>
        <end position="177"/>
    </location>
</feature>
<dbReference type="SUPFAM" id="SSF75304">
    <property type="entry name" value="Amidase signature (AS) enzymes"/>
    <property type="match status" value="1"/>
</dbReference>
<evidence type="ECO:0000259" key="2">
    <source>
        <dbReference type="Pfam" id="PF01425"/>
    </source>
</evidence>